<protein>
    <submittedName>
        <fullName evidence="1">Uncharacterized protein</fullName>
    </submittedName>
</protein>
<dbReference type="EMBL" id="CAMGYJ010000008">
    <property type="protein sequence ID" value="CAI0462867.1"/>
    <property type="molecule type" value="Genomic_DNA"/>
</dbReference>
<organism evidence="1 2">
    <name type="scientific">Linum tenue</name>
    <dbReference type="NCBI Taxonomy" id="586396"/>
    <lineage>
        <taxon>Eukaryota</taxon>
        <taxon>Viridiplantae</taxon>
        <taxon>Streptophyta</taxon>
        <taxon>Embryophyta</taxon>
        <taxon>Tracheophyta</taxon>
        <taxon>Spermatophyta</taxon>
        <taxon>Magnoliopsida</taxon>
        <taxon>eudicotyledons</taxon>
        <taxon>Gunneridae</taxon>
        <taxon>Pentapetalae</taxon>
        <taxon>rosids</taxon>
        <taxon>fabids</taxon>
        <taxon>Malpighiales</taxon>
        <taxon>Linaceae</taxon>
        <taxon>Linum</taxon>
    </lineage>
</organism>
<keyword evidence="2" id="KW-1185">Reference proteome</keyword>
<accession>A0AAV0NX14</accession>
<proteinExistence type="predicted"/>
<dbReference type="Proteomes" id="UP001154282">
    <property type="component" value="Unassembled WGS sequence"/>
</dbReference>
<evidence type="ECO:0000313" key="2">
    <source>
        <dbReference type="Proteomes" id="UP001154282"/>
    </source>
</evidence>
<gene>
    <name evidence="1" type="ORF">LITE_LOCUS35548</name>
</gene>
<reference evidence="1" key="1">
    <citation type="submission" date="2022-08" db="EMBL/GenBank/DDBJ databases">
        <authorList>
            <person name="Gutierrez-Valencia J."/>
        </authorList>
    </citation>
    <scope>NUCLEOTIDE SEQUENCE</scope>
</reference>
<sequence length="57" mass="6440">MVLVNLTRIYSFLIFNSGKRDSNLGFLFGFDVLVVEGRRWEEEVSRISAGKALSAMV</sequence>
<comment type="caution">
    <text evidence="1">The sequence shown here is derived from an EMBL/GenBank/DDBJ whole genome shotgun (WGS) entry which is preliminary data.</text>
</comment>
<name>A0AAV0NX14_9ROSI</name>
<evidence type="ECO:0000313" key="1">
    <source>
        <dbReference type="EMBL" id="CAI0462867.1"/>
    </source>
</evidence>
<dbReference type="AlphaFoldDB" id="A0AAV0NX14"/>